<reference evidence="2 4" key="1">
    <citation type="submission" date="2015-11" db="EMBL/GenBank/DDBJ databases">
        <title>Genomic analysis of 38 Legionella species identifies large and diverse effector repertoires.</title>
        <authorList>
            <person name="Burstein D."/>
            <person name="Amaro F."/>
            <person name="Zusman T."/>
            <person name="Lifshitz Z."/>
            <person name="Cohen O."/>
            <person name="Gilbert J.A."/>
            <person name="Pupko T."/>
            <person name="Shuman H.A."/>
            <person name="Segal G."/>
        </authorList>
    </citation>
    <scope>NUCLEOTIDE SEQUENCE [LARGE SCALE GENOMIC DNA]</scope>
    <source>
        <strain evidence="2 4">ATCC 49507</strain>
    </source>
</reference>
<dbReference type="Pfam" id="PF03886">
    <property type="entry name" value="ABC_trans_aux"/>
    <property type="match status" value="1"/>
</dbReference>
<dbReference type="PROSITE" id="PS51257">
    <property type="entry name" value="PROKAR_LIPOPROTEIN"/>
    <property type="match status" value="1"/>
</dbReference>
<evidence type="ECO:0000313" key="2">
    <source>
        <dbReference type="EMBL" id="KTD52857.1"/>
    </source>
</evidence>
<dbReference type="Proteomes" id="UP000054639">
    <property type="component" value="Unassembled WGS sequence"/>
</dbReference>
<protein>
    <submittedName>
        <fullName evidence="3">Protein of uncharacterized function (DUF330)</fullName>
    </submittedName>
</protein>
<dbReference type="InterPro" id="IPR005586">
    <property type="entry name" value="ABC_trans_aux"/>
</dbReference>
<sequence>MKQIQIIIILALGFILCACGRSKQPEYYMLNPIPPKSAPVDRHIFLKIGMEPIHTPPFTEKPQLMIYDSLNRVQLEEFHQWAESLDKNIKGVIKTNLNTLIPGIVMEDAPWDLDFKPNYNVQIDISEFKIGLCGNSSLRASYSISSQEHIIKKYDRYYHVKVPVVSVDALVQSMNSNLNLFTRDMAKSLIALKYNRNSK</sequence>
<proteinExistence type="predicted"/>
<dbReference type="STRING" id="45072.Lqua_0690"/>
<dbReference type="OrthoDB" id="7063250at2"/>
<organism evidence="3 5">
    <name type="scientific">Legionella quateirensis</name>
    <dbReference type="NCBI Taxonomy" id="45072"/>
    <lineage>
        <taxon>Bacteria</taxon>
        <taxon>Pseudomonadati</taxon>
        <taxon>Pseudomonadota</taxon>
        <taxon>Gammaproteobacteria</taxon>
        <taxon>Legionellales</taxon>
        <taxon>Legionellaceae</taxon>
        <taxon>Legionella</taxon>
    </lineage>
</organism>
<accession>A0A378KPA7</accession>
<reference evidence="3 5" key="2">
    <citation type="submission" date="2018-06" db="EMBL/GenBank/DDBJ databases">
        <authorList>
            <consortium name="Pathogen Informatics"/>
            <person name="Doyle S."/>
        </authorList>
    </citation>
    <scope>NUCLEOTIDE SEQUENCE [LARGE SCALE GENOMIC DNA]</scope>
    <source>
        <strain evidence="3 5">NCTC12376</strain>
    </source>
</reference>
<evidence type="ECO:0000313" key="3">
    <source>
        <dbReference type="EMBL" id="STY16413.1"/>
    </source>
</evidence>
<dbReference type="EMBL" id="UGOW01000001">
    <property type="protein sequence ID" value="STY16413.1"/>
    <property type="molecule type" value="Genomic_DNA"/>
</dbReference>
<evidence type="ECO:0000313" key="5">
    <source>
        <dbReference type="Proteomes" id="UP000254230"/>
    </source>
</evidence>
<dbReference type="Gene3D" id="3.40.50.10610">
    <property type="entry name" value="ABC-type transport auxiliary lipoprotein component"/>
    <property type="match status" value="1"/>
</dbReference>
<evidence type="ECO:0000259" key="1">
    <source>
        <dbReference type="Pfam" id="PF03886"/>
    </source>
</evidence>
<name>A0A378KPA7_9GAMM</name>
<keyword evidence="4" id="KW-1185">Reference proteome</keyword>
<dbReference type="AlphaFoldDB" id="A0A378KPA7"/>
<dbReference type="Proteomes" id="UP000254230">
    <property type="component" value="Unassembled WGS sequence"/>
</dbReference>
<feature type="domain" description="ABC-type transport auxiliary lipoprotein component" evidence="1">
    <location>
        <begin position="28"/>
        <end position="186"/>
    </location>
</feature>
<evidence type="ECO:0000313" key="4">
    <source>
        <dbReference type="Proteomes" id="UP000054639"/>
    </source>
</evidence>
<dbReference type="EMBL" id="LNYR01000006">
    <property type="protein sequence ID" value="KTD52857.1"/>
    <property type="molecule type" value="Genomic_DNA"/>
</dbReference>
<dbReference type="SUPFAM" id="SSF159594">
    <property type="entry name" value="XCC0632-like"/>
    <property type="match status" value="1"/>
</dbReference>
<dbReference type="RefSeq" id="WP_115148651.1">
    <property type="nucleotide sequence ID" value="NZ_LNYR01000006.1"/>
</dbReference>
<gene>
    <name evidence="2" type="ORF">Lqua_0690</name>
    <name evidence="3" type="ORF">NCTC12376_00195</name>
</gene>